<proteinExistence type="predicted"/>
<dbReference type="AlphaFoldDB" id="A0A542E2E2"/>
<keyword evidence="1" id="KW-0472">Membrane</keyword>
<keyword evidence="1" id="KW-0812">Transmembrane</keyword>
<feature type="transmembrane region" description="Helical" evidence="1">
    <location>
        <begin position="40"/>
        <end position="60"/>
    </location>
</feature>
<protein>
    <submittedName>
        <fullName evidence="2">Uncharacterized protein</fullName>
    </submittedName>
</protein>
<gene>
    <name evidence="2" type="ORF">FB458_2615</name>
</gene>
<dbReference type="Proteomes" id="UP000317893">
    <property type="component" value="Unassembled WGS sequence"/>
</dbReference>
<keyword evidence="1" id="KW-1133">Transmembrane helix</keyword>
<name>A0A542E2E2_9MICO</name>
<dbReference type="EMBL" id="VFMN01000001">
    <property type="protein sequence ID" value="TQJ09503.1"/>
    <property type="molecule type" value="Genomic_DNA"/>
</dbReference>
<reference evidence="2 3" key="1">
    <citation type="submission" date="2019-06" db="EMBL/GenBank/DDBJ databases">
        <title>Sequencing the genomes of 1000 actinobacteria strains.</title>
        <authorList>
            <person name="Klenk H.-P."/>
        </authorList>
    </citation>
    <scope>NUCLEOTIDE SEQUENCE [LARGE SCALE GENOMIC DNA]</scope>
    <source>
        <strain evidence="2 3">DSM 18607</strain>
    </source>
</reference>
<keyword evidence="3" id="KW-1185">Reference proteome</keyword>
<evidence type="ECO:0000313" key="2">
    <source>
        <dbReference type="EMBL" id="TQJ09503.1"/>
    </source>
</evidence>
<evidence type="ECO:0000313" key="3">
    <source>
        <dbReference type="Proteomes" id="UP000317893"/>
    </source>
</evidence>
<comment type="caution">
    <text evidence="2">The sequence shown here is derived from an EMBL/GenBank/DDBJ whole genome shotgun (WGS) entry which is preliminary data.</text>
</comment>
<evidence type="ECO:0000256" key="1">
    <source>
        <dbReference type="SAM" id="Phobius"/>
    </source>
</evidence>
<sequence>MPRRHTAWVLALLTTTTAPSMAWLPARGVGAPGGGYHGPLRAFGVVALIVVVFAVVLRFYRR</sequence>
<organism evidence="2 3">
    <name type="scientific">Lapillicoccus jejuensis</name>
    <dbReference type="NCBI Taxonomy" id="402171"/>
    <lineage>
        <taxon>Bacteria</taxon>
        <taxon>Bacillati</taxon>
        <taxon>Actinomycetota</taxon>
        <taxon>Actinomycetes</taxon>
        <taxon>Micrococcales</taxon>
        <taxon>Intrasporangiaceae</taxon>
        <taxon>Lapillicoccus</taxon>
    </lineage>
</organism>
<accession>A0A542E2E2</accession>